<organism evidence="1 2">
    <name type="scientific">Neisseria weaveri</name>
    <dbReference type="NCBI Taxonomy" id="28091"/>
    <lineage>
        <taxon>Bacteria</taxon>
        <taxon>Pseudomonadati</taxon>
        <taxon>Pseudomonadota</taxon>
        <taxon>Betaproteobacteria</taxon>
        <taxon>Neisseriales</taxon>
        <taxon>Neisseriaceae</taxon>
        <taxon>Neisseria</taxon>
    </lineage>
</organism>
<proteinExistence type="predicted"/>
<reference evidence="1 2" key="1">
    <citation type="submission" date="2018-12" db="EMBL/GenBank/DDBJ databases">
        <authorList>
            <consortium name="Pathogen Informatics"/>
        </authorList>
    </citation>
    <scope>NUCLEOTIDE SEQUENCE [LARGE SCALE GENOMIC DNA]</scope>
    <source>
        <strain evidence="1 2">NCTC12742</strain>
    </source>
</reference>
<dbReference type="STRING" id="28091.SAMEA3174300_00443"/>
<dbReference type="EMBL" id="LR134533">
    <property type="protein sequence ID" value="VEJ51973.1"/>
    <property type="molecule type" value="Genomic_DNA"/>
</dbReference>
<name>A0A448VQE9_9NEIS</name>
<keyword evidence="2" id="KW-1185">Reference proteome</keyword>
<sequence length="186" mass="22189">MNKRWRRLTENEIRAARLIFSDGLDYTRIKIYRGLPFFPWHKQAVSPNGHIYFPAQHCPEDFTQAQANYHIWFIHEITHVWQYQNGYKTWLGGLITALRGGYFRQRCYRYPNPKKLSCISQLNMEQQADFIAYYYAATHLNLPHLAPDLPAFQTALNNLFCNPGNKNLLPAYFYRNQQKHRQTKFN</sequence>
<dbReference type="AlphaFoldDB" id="A0A448VQE9"/>
<dbReference type="OrthoDB" id="8686772at2"/>
<evidence type="ECO:0000313" key="1">
    <source>
        <dbReference type="EMBL" id="VEJ51973.1"/>
    </source>
</evidence>
<dbReference type="RefSeq" id="WP_004285375.1">
    <property type="nucleotide sequence ID" value="NZ_CAUJRG010000016.1"/>
</dbReference>
<dbReference type="Proteomes" id="UP000272771">
    <property type="component" value="Chromosome"/>
</dbReference>
<accession>A0A448VQE9</accession>
<evidence type="ECO:0008006" key="3">
    <source>
        <dbReference type="Google" id="ProtNLM"/>
    </source>
</evidence>
<gene>
    <name evidence="1" type="ORF">NCTC12742_01886</name>
</gene>
<protein>
    <recommendedName>
        <fullName evidence="3">Type IV secretion protein Rhs</fullName>
    </recommendedName>
</protein>
<evidence type="ECO:0000313" key="2">
    <source>
        <dbReference type="Proteomes" id="UP000272771"/>
    </source>
</evidence>